<name>A0A382JWS5_9ZZZZ</name>
<dbReference type="AlphaFoldDB" id="A0A382JWS5"/>
<reference evidence="1" key="1">
    <citation type="submission" date="2018-05" db="EMBL/GenBank/DDBJ databases">
        <authorList>
            <person name="Lanie J.A."/>
            <person name="Ng W.-L."/>
            <person name="Kazmierczak K.M."/>
            <person name="Andrzejewski T.M."/>
            <person name="Davidsen T.M."/>
            <person name="Wayne K.J."/>
            <person name="Tettelin H."/>
            <person name="Glass J.I."/>
            <person name="Rusch D."/>
            <person name="Podicherti R."/>
            <person name="Tsui H.-C.T."/>
            <person name="Winkler M.E."/>
        </authorList>
    </citation>
    <scope>NUCLEOTIDE SEQUENCE</scope>
</reference>
<organism evidence="1">
    <name type="scientific">marine metagenome</name>
    <dbReference type="NCBI Taxonomy" id="408172"/>
    <lineage>
        <taxon>unclassified sequences</taxon>
        <taxon>metagenomes</taxon>
        <taxon>ecological metagenomes</taxon>
    </lineage>
</organism>
<accession>A0A382JWS5</accession>
<feature type="non-terminal residue" evidence="1">
    <location>
        <position position="78"/>
    </location>
</feature>
<sequence>MEDHPEIAENIVPDYHSHFKGNIEIGGLLLCKADALTMKKRDEYYQEMAKAQIEATDQNYFREQDSRMPMSSDKDTRV</sequence>
<evidence type="ECO:0000313" key="1">
    <source>
        <dbReference type="EMBL" id="SVC16219.1"/>
    </source>
</evidence>
<proteinExistence type="predicted"/>
<dbReference type="EMBL" id="UINC01076757">
    <property type="protein sequence ID" value="SVC16219.1"/>
    <property type="molecule type" value="Genomic_DNA"/>
</dbReference>
<protein>
    <submittedName>
        <fullName evidence="1">Uncharacterized protein</fullName>
    </submittedName>
</protein>
<gene>
    <name evidence="1" type="ORF">METZ01_LOCUS269073</name>
</gene>